<accession>A0A9Q8WI00</accession>
<dbReference type="EMBL" id="CP019477">
    <property type="protein sequence ID" value="UQC84368.1"/>
    <property type="molecule type" value="Genomic_DNA"/>
</dbReference>
<dbReference type="Proteomes" id="UP000830671">
    <property type="component" value="Chromosome 5"/>
</dbReference>
<feature type="region of interest" description="Disordered" evidence="1">
    <location>
        <begin position="362"/>
        <end position="402"/>
    </location>
</feature>
<name>A0A9Q8WI00_9PEZI</name>
<feature type="compositionally biased region" description="Basic and acidic residues" evidence="1">
    <location>
        <begin position="320"/>
        <end position="333"/>
    </location>
</feature>
<evidence type="ECO:0000256" key="1">
    <source>
        <dbReference type="SAM" id="MobiDB-lite"/>
    </source>
</evidence>
<keyword evidence="3" id="KW-1185">Reference proteome</keyword>
<organism evidence="2 3">
    <name type="scientific">Colletotrichum lupini</name>
    <dbReference type="NCBI Taxonomy" id="145971"/>
    <lineage>
        <taxon>Eukaryota</taxon>
        <taxon>Fungi</taxon>
        <taxon>Dikarya</taxon>
        <taxon>Ascomycota</taxon>
        <taxon>Pezizomycotina</taxon>
        <taxon>Sordariomycetes</taxon>
        <taxon>Hypocreomycetidae</taxon>
        <taxon>Glomerellales</taxon>
        <taxon>Glomerellaceae</taxon>
        <taxon>Colletotrichum</taxon>
        <taxon>Colletotrichum acutatum species complex</taxon>
    </lineage>
</organism>
<sequence>MYQGLERLKGIEVVQVANIKPQTALPETEQRRTFSRPEGCQPQYHNFPNPHHSQISAPPSTPSLPLHASVPAPRPAPQKSSRKPSSSAIAPLPRNNQTRALSLALVPNQSRTKRFSIIQRRWFSGKILRCHQAASGSRGFDSPSTQFFFLGLSKGIGLLRGYWSRPQGLIASVSVRRHGGQHAQPLQKAAANITFLVQRHVINASSRQYQELYAQHFLEPGYHQTQTTPTGPFSREDVSQALPADLTTQDDQLQPNFKSSPTLPVILSALADAKLTTSFSLKFSSPRDLPLPSHLHPLCTNDSYMNDMTPTPTYKPRPLTAERSERDRPDHQPKGSRATRHLTEELDTISLLYLLNSQRRHHGDVKSARQHHMDATRRQKTCGSAAISDNLDHPGALSGKLD</sequence>
<dbReference type="GeneID" id="73343852"/>
<evidence type="ECO:0000313" key="2">
    <source>
        <dbReference type="EMBL" id="UQC84368.1"/>
    </source>
</evidence>
<dbReference type="KEGG" id="clup:CLUP02_09864"/>
<feature type="compositionally biased region" description="Polar residues" evidence="1">
    <location>
        <begin position="83"/>
        <end position="94"/>
    </location>
</feature>
<feature type="region of interest" description="Disordered" evidence="1">
    <location>
        <begin position="24"/>
        <end position="94"/>
    </location>
</feature>
<reference evidence="2" key="1">
    <citation type="journal article" date="2021" name="Mol. Plant Microbe Interact.">
        <title>Complete Genome Sequence of the Plant-Pathogenic Fungus Colletotrichum lupini.</title>
        <authorList>
            <person name="Baroncelli R."/>
            <person name="Pensec F."/>
            <person name="Da Lio D."/>
            <person name="Boufleur T."/>
            <person name="Vicente I."/>
            <person name="Sarrocco S."/>
            <person name="Picot A."/>
            <person name="Baraldi E."/>
            <person name="Sukno S."/>
            <person name="Thon M."/>
            <person name="Le Floch G."/>
        </authorList>
    </citation>
    <scope>NUCLEOTIDE SEQUENCE</scope>
    <source>
        <strain evidence="2">IMI 504893</strain>
    </source>
</reference>
<feature type="region of interest" description="Disordered" evidence="1">
    <location>
        <begin position="307"/>
        <end position="342"/>
    </location>
</feature>
<feature type="compositionally biased region" description="Polar residues" evidence="1">
    <location>
        <begin position="43"/>
        <end position="58"/>
    </location>
</feature>
<protein>
    <submittedName>
        <fullName evidence="2">Uncharacterized protein</fullName>
    </submittedName>
</protein>
<dbReference type="AlphaFoldDB" id="A0A9Q8WI00"/>
<gene>
    <name evidence="2" type="ORF">CLUP02_09864</name>
</gene>
<evidence type="ECO:0000313" key="3">
    <source>
        <dbReference type="Proteomes" id="UP000830671"/>
    </source>
</evidence>
<dbReference type="RefSeq" id="XP_049145986.1">
    <property type="nucleotide sequence ID" value="XM_049288842.1"/>
</dbReference>
<proteinExistence type="predicted"/>
<feature type="compositionally biased region" description="Basic and acidic residues" evidence="1">
    <location>
        <begin position="364"/>
        <end position="377"/>
    </location>
</feature>